<sequence length="149" mass="16061">MVHGFLNFSCSDLHGSMFDSDEERKGAVIGVQDKGISWRSALDPLDVKSRLTPFSTTKIEASSLLALVAGSAWKGLWRWLALLSGGSPAGVLYVRIGPHRGSSPEMGSLGKTTGSEKPREGLGRAPKKSKSTCTQQHTGENHKQKITNR</sequence>
<name>A0A7R8WSG1_9CRUS</name>
<accession>A0A7R8WSG1</accession>
<dbReference type="EMBL" id="OB666768">
    <property type="protein sequence ID" value="CAD7233689.1"/>
    <property type="molecule type" value="Genomic_DNA"/>
</dbReference>
<reference evidence="1" key="1">
    <citation type="submission" date="2020-11" db="EMBL/GenBank/DDBJ databases">
        <authorList>
            <person name="Tran Van P."/>
        </authorList>
    </citation>
    <scope>NUCLEOTIDE SEQUENCE</scope>
</reference>
<dbReference type="AlphaFoldDB" id="A0A7R8WSG1"/>
<gene>
    <name evidence="1" type="ORF">CTOB1V02_LOCUS11510</name>
</gene>
<proteinExistence type="predicted"/>
<protein>
    <submittedName>
        <fullName evidence="1">Uncharacterized protein</fullName>
    </submittedName>
</protein>
<organism evidence="1">
    <name type="scientific">Cyprideis torosa</name>
    <dbReference type="NCBI Taxonomy" id="163714"/>
    <lineage>
        <taxon>Eukaryota</taxon>
        <taxon>Metazoa</taxon>
        <taxon>Ecdysozoa</taxon>
        <taxon>Arthropoda</taxon>
        <taxon>Crustacea</taxon>
        <taxon>Oligostraca</taxon>
        <taxon>Ostracoda</taxon>
        <taxon>Podocopa</taxon>
        <taxon>Podocopida</taxon>
        <taxon>Cytherocopina</taxon>
        <taxon>Cytheroidea</taxon>
        <taxon>Cytherideidae</taxon>
        <taxon>Cyprideis</taxon>
    </lineage>
</organism>
<evidence type="ECO:0000313" key="1">
    <source>
        <dbReference type="EMBL" id="CAD7233689.1"/>
    </source>
</evidence>